<dbReference type="EMBL" id="JBHUHO010000029">
    <property type="protein sequence ID" value="MFD2116029.1"/>
    <property type="molecule type" value="Genomic_DNA"/>
</dbReference>
<reference evidence="2" key="1">
    <citation type="journal article" date="2019" name="Int. J. Syst. Evol. Microbiol.">
        <title>The Global Catalogue of Microorganisms (GCM) 10K type strain sequencing project: providing services to taxonomists for standard genome sequencing and annotation.</title>
        <authorList>
            <consortium name="The Broad Institute Genomics Platform"/>
            <consortium name="The Broad Institute Genome Sequencing Center for Infectious Disease"/>
            <person name="Wu L."/>
            <person name="Ma J."/>
        </authorList>
    </citation>
    <scope>NUCLEOTIDE SEQUENCE [LARGE SCALE GENOMIC DNA]</scope>
    <source>
        <strain evidence="2">GH52</strain>
    </source>
</reference>
<proteinExistence type="predicted"/>
<accession>A0ABW4YKQ7</accession>
<evidence type="ECO:0000313" key="2">
    <source>
        <dbReference type="Proteomes" id="UP001597362"/>
    </source>
</evidence>
<sequence>MDHNQLRIVGKAWQVKYQLRRLSHQFGAKSALIDIVQK</sequence>
<name>A0ABW4YKQ7_9BACL</name>
<comment type="caution">
    <text evidence="1">The sequence shown here is derived from an EMBL/GenBank/DDBJ whole genome shotgun (WGS) entry which is preliminary data.</text>
</comment>
<protein>
    <recommendedName>
        <fullName evidence="3">Z-ring formation inhibitor MciZ</fullName>
    </recommendedName>
</protein>
<evidence type="ECO:0008006" key="3">
    <source>
        <dbReference type="Google" id="ProtNLM"/>
    </source>
</evidence>
<evidence type="ECO:0000313" key="1">
    <source>
        <dbReference type="EMBL" id="MFD2116029.1"/>
    </source>
</evidence>
<dbReference type="Proteomes" id="UP001597362">
    <property type="component" value="Unassembled WGS sequence"/>
</dbReference>
<dbReference type="RefSeq" id="WP_377771792.1">
    <property type="nucleotide sequence ID" value="NZ_JBHUHO010000029.1"/>
</dbReference>
<organism evidence="1 2">
    <name type="scientific">Paenibacillus yanchengensis</name>
    <dbReference type="NCBI Taxonomy" id="2035833"/>
    <lineage>
        <taxon>Bacteria</taxon>
        <taxon>Bacillati</taxon>
        <taxon>Bacillota</taxon>
        <taxon>Bacilli</taxon>
        <taxon>Bacillales</taxon>
        <taxon>Paenibacillaceae</taxon>
        <taxon>Paenibacillus</taxon>
    </lineage>
</organism>
<gene>
    <name evidence="1" type="ORF">ACFSJH_09860</name>
</gene>
<keyword evidence="2" id="KW-1185">Reference proteome</keyword>